<protein>
    <submittedName>
        <fullName evidence="2">Transcriptional regulator, MarR family</fullName>
    </submittedName>
</protein>
<dbReference type="SMART" id="SM00347">
    <property type="entry name" value="HTH_MARR"/>
    <property type="match status" value="1"/>
</dbReference>
<dbReference type="PROSITE" id="PS50995">
    <property type="entry name" value="HTH_MARR_2"/>
    <property type="match status" value="1"/>
</dbReference>
<gene>
    <name evidence="2" type="ORF">ISF6_3556</name>
</gene>
<keyword evidence="3" id="KW-1185">Reference proteome</keyword>
<dbReference type="Proteomes" id="UP000037660">
    <property type="component" value="Unassembled WGS sequence"/>
</dbReference>
<organism evidence="2 3">
    <name type="scientific">Piscinibacter sakaiensis</name>
    <name type="common">Ideonella sakaiensis</name>
    <dbReference type="NCBI Taxonomy" id="1547922"/>
    <lineage>
        <taxon>Bacteria</taxon>
        <taxon>Pseudomonadati</taxon>
        <taxon>Pseudomonadota</taxon>
        <taxon>Betaproteobacteria</taxon>
        <taxon>Burkholderiales</taxon>
        <taxon>Sphaerotilaceae</taxon>
        <taxon>Piscinibacter</taxon>
    </lineage>
</organism>
<dbReference type="EMBL" id="BBYR01000052">
    <property type="protein sequence ID" value="GAP37611.1"/>
    <property type="molecule type" value="Genomic_DNA"/>
</dbReference>
<sequence length="155" mass="16312">MSVATAPPPADLEDHLGFWLRRVSNHVSQGFQQRLAAEGVSVAEWVALRTLLARPGCRQGDLIEALGITKGAASKLVTRLEGKGLAERLAPDAAGREQRLALTAAGRARVPALAAQADANDARFFGHLPDAERAALLATLQALAAHHGMATLPTE</sequence>
<dbReference type="RefSeq" id="WP_054021540.1">
    <property type="nucleotide sequence ID" value="NZ_BBYR01000052.1"/>
</dbReference>
<proteinExistence type="predicted"/>
<dbReference type="InterPro" id="IPR036390">
    <property type="entry name" value="WH_DNA-bd_sf"/>
</dbReference>
<dbReference type="InterPro" id="IPR039422">
    <property type="entry name" value="MarR/SlyA-like"/>
</dbReference>
<name>A0A0K8P4R4_PISS1</name>
<dbReference type="InterPro" id="IPR000835">
    <property type="entry name" value="HTH_MarR-typ"/>
</dbReference>
<reference evidence="3" key="1">
    <citation type="submission" date="2015-07" db="EMBL/GenBank/DDBJ databases">
        <title>Discovery of a poly(ethylene terephthalate assimilation.</title>
        <authorList>
            <person name="Yoshida S."/>
            <person name="Hiraga K."/>
            <person name="Takehana T."/>
            <person name="Taniguchi I."/>
            <person name="Yamaji H."/>
            <person name="Maeda Y."/>
            <person name="Toyohara K."/>
            <person name="Miyamoto K."/>
            <person name="Kimura Y."/>
            <person name="Oda K."/>
        </authorList>
    </citation>
    <scope>NUCLEOTIDE SEQUENCE [LARGE SCALE GENOMIC DNA]</scope>
    <source>
        <strain evidence="3">NBRC 110686 / TISTR 2288 / 201-F6</strain>
    </source>
</reference>
<dbReference type="Gene3D" id="1.10.10.10">
    <property type="entry name" value="Winged helix-like DNA-binding domain superfamily/Winged helix DNA-binding domain"/>
    <property type="match status" value="1"/>
</dbReference>
<evidence type="ECO:0000259" key="1">
    <source>
        <dbReference type="PROSITE" id="PS50995"/>
    </source>
</evidence>
<dbReference type="STRING" id="1547922.ISF6_3556"/>
<dbReference type="InterPro" id="IPR036388">
    <property type="entry name" value="WH-like_DNA-bd_sf"/>
</dbReference>
<evidence type="ECO:0000313" key="2">
    <source>
        <dbReference type="EMBL" id="GAP37611.1"/>
    </source>
</evidence>
<dbReference type="PANTHER" id="PTHR33164">
    <property type="entry name" value="TRANSCRIPTIONAL REGULATOR, MARR FAMILY"/>
    <property type="match status" value="1"/>
</dbReference>
<dbReference type="Pfam" id="PF12802">
    <property type="entry name" value="MarR_2"/>
    <property type="match status" value="1"/>
</dbReference>
<dbReference type="SUPFAM" id="SSF46785">
    <property type="entry name" value="Winged helix' DNA-binding domain"/>
    <property type="match status" value="1"/>
</dbReference>
<dbReference type="PANTHER" id="PTHR33164:SF103">
    <property type="entry name" value="REGULATORY PROTEIN MARR"/>
    <property type="match status" value="1"/>
</dbReference>
<dbReference type="OrthoDB" id="9815567at2"/>
<comment type="caution">
    <text evidence="2">The sequence shown here is derived from an EMBL/GenBank/DDBJ whole genome shotgun (WGS) entry which is preliminary data.</text>
</comment>
<dbReference type="GO" id="GO:0006950">
    <property type="term" value="P:response to stress"/>
    <property type="evidence" value="ECO:0007669"/>
    <property type="project" value="TreeGrafter"/>
</dbReference>
<dbReference type="GO" id="GO:0003700">
    <property type="term" value="F:DNA-binding transcription factor activity"/>
    <property type="evidence" value="ECO:0007669"/>
    <property type="project" value="InterPro"/>
</dbReference>
<feature type="domain" description="HTH marR-type" evidence="1">
    <location>
        <begin position="13"/>
        <end position="145"/>
    </location>
</feature>
<accession>A0A0K8P4R4</accession>
<dbReference type="AlphaFoldDB" id="A0A0K8P4R4"/>
<reference evidence="2 3" key="2">
    <citation type="journal article" date="2016" name="Science">
        <title>A bacterium that degrades and assimilates poly(ethylene terephthalate).</title>
        <authorList>
            <person name="Yoshida S."/>
            <person name="Hiraga K."/>
            <person name="Takehana T."/>
            <person name="Taniguchi I."/>
            <person name="Yamaji H."/>
            <person name="Maeda Y."/>
            <person name="Toyohara K."/>
            <person name="Miyamoto K."/>
            <person name="Kimura Y."/>
            <person name="Oda K."/>
        </authorList>
    </citation>
    <scope>NUCLEOTIDE SEQUENCE [LARGE SCALE GENOMIC DNA]</scope>
    <source>
        <strain evidence="3">NBRC 110686 / TISTR 2288 / 201-F6</strain>
    </source>
</reference>
<evidence type="ECO:0000313" key="3">
    <source>
        <dbReference type="Proteomes" id="UP000037660"/>
    </source>
</evidence>